<evidence type="ECO:0000256" key="1">
    <source>
        <dbReference type="SAM" id="MobiDB-lite"/>
    </source>
</evidence>
<protein>
    <submittedName>
        <fullName evidence="2">Uncharacterized protein</fullName>
    </submittedName>
</protein>
<gene>
    <name evidence="2" type="ORF">P691DRAFT_482357</name>
</gene>
<evidence type="ECO:0000313" key="3">
    <source>
        <dbReference type="Proteomes" id="UP000807342"/>
    </source>
</evidence>
<dbReference type="Proteomes" id="UP000807342">
    <property type="component" value="Unassembled WGS sequence"/>
</dbReference>
<evidence type="ECO:0000313" key="2">
    <source>
        <dbReference type="EMBL" id="KAF9450248.1"/>
    </source>
</evidence>
<dbReference type="EMBL" id="MU151109">
    <property type="protein sequence ID" value="KAF9450248.1"/>
    <property type="molecule type" value="Genomic_DNA"/>
</dbReference>
<feature type="region of interest" description="Disordered" evidence="1">
    <location>
        <begin position="1"/>
        <end position="25"/>
    </location>
</feature>
<comment type="caution">
    <text evidence="2">The sequence shown here is derived from an EMBL/GenBank/DDBJ whole genome shotgun (WGS) entry which is preliminary data.</text>
</comment>
<reference evidence="2" key="1">
    <citation type="submission" date="2020-11" db="EMBL/GenBank/DDBJ databases">
        <authorList>
            <consortium name="DOE Joint Genome Institute"/>
            <person name="Ahrendt S."/>
            <person name="Riley R."/>
            <person name="Andreopoulos W."/>
            <person name="Labutti K."/>
            <person name="Pangilinan J."/>
            <person name="Ruiz-Duenas F.J."/>
            <person name="Barrasa J.M."/>
            <person name="Sanchez-Garcia M."/>
            <person name="Camarero S."/>
            <person name="Miyauchi S."/>
            <person name="Serrano A."/>
            <person name="Linde D."/>
            <person name="Babiker R."/>
            <person name="Drula E."/>
            <person name="Ayuso-Fernandez I."/>
            <person name="Pacheco R."/>
            <person name="Padilla G."/>
            <person name="Ferreira P."/>
            <person name="Barriuso J."/>
            <person name="Kellner H."/>
            <person name="Castanera R."/>
            <person name="Alfaro M."/>
            <person name="Ramirez L."/>
            <person name="Pisabarro A.G."/>
            <person name="Kuo A."/>
            <person name="Tritt A."/>
            <person name="Lipzen A."/>
            <person name="He G."/>
            <person name="Yan M."/>
            <person name="Ng V."/>
            <person name="Cullen D."/>
            <person name="Martin F."/>
            <person name="Rosso M.-N."/>
            <person name="Henrissat B."/>
            <person name="Hibbett D."/>
            <person name="Martinez A.T."/>
            <person name="Grigoriev I.V."/>
        </authorList>
    </citation>
    <scope>NUCLEOTIDE SEQUENCE</scope>
    <source>
        <strain evidence="2">MF-IS2</strain>
    </source>
</reference>
<organism evidence="2 3">
    <name type="scientific">Macrolepiota fuliginosa MF-IS2</name>
    <dbReference type="NCBI Taxonomy" id="1400762"/>
    <lineage>
        <taxon>Eukaryota</taxon>
        <taxon>Fungi</taxon>
        <taxon>Dikarya</taxon>
        <taxon>Basidiomycota</taxon>
        <taxon>Agaricomycotina</taxon>
        <taxon>Agaricomycetes</taxon>
        <taxon>Agaricomycetidae</taxon>
        <taxon>Agaricales</taxon>
        <taxon>Agaricineae</taxon>
        <taxon>Agaricaceae</taxon>
        <taxon>Macrolepiota</taxon>
    </lineage>
</organism>
<proteinExistence type="predicted"/>
<name>A0A9P6C6J6_9AGAR</name>
<dbReference type="AlphaFoldDB" id="A0A9P6C6J6"/>
<sequence length="142" mass="15796">MAPSSSPKDLRLKPIVDSIPTGSEPRITDWQTRNAQLMGYRDASNRSPDQMDSQMDTTEILDLRMHTTPLPTLLVPYEVPRGGTRIRESARPHVALGSNGSYPQERRTANPMTMISSTFHETVPGGCLGTLVYRHFVQTVVC</sequence>
<keyword evidence="3" id="KW-1185">Reference proteome</keyword>
<accession>A0A9P6C6J6</accession>